<organism evidence="2 3">
    <name type="scientific">Lacibacterium aquatile</name>
    <dbReference type="NCBI Taxonomy" id="1168082"/>
    <lineage>
        <taxon>Bacteria</taxon>
        <taxon>Pseudomonadati</taxon>
        <taxon>Pseudomonadota</taxon>
        <taxon>Alphaproteobacteria</taxon>
        <taxon>Rhodospirillales</taxon>
        <taxon>Rhodospirillaceae</taxon>
    </lineage>
</organism>
<evidence type="ECO:0000256" key="1">
    <source>
        <dbReference type="SAM" id="Phobius"/>
    </source>
</evidence>
<feature type="transmembrane region" description="Helical" evidence="1">
    <location>
        <begin position="154"/>
        <end position="175"/>
    </location>
</feature>
<gene>
    <name evidence="2" type="ORF">ACFSM5_02565</name>
</gene>
<keyword evidence="1" id="KW-0472">Membrane</keyword>
<comment type="caution">
    <text evidence="2">The sequence shown here is derived from an EMBL/GenBank/DDBJ whole genome shotgun (WGS) entry which is preliminary data.</text>
</comment>
<accession>A0ABW5DLH1</accession>
<proteinExistence type="predicted"/>
<name>A0ABW5DLH1_9PROT</name>
<evidence type="ECO:0000313" key="3">
    <source>
        <dbReference type="Proteomes" id="UP001597295"/>
    </source>
</evidence>
<sequence length="233" mass="25430">MIADSAKGFVVAEAKQRLADQGEALKANPMAEKALGLLKAKLGARLEGLSEETKRLDQFLADYLAVLCGNPQCDELRKRREEFRQSLTSAHESGTRQRIGAALLTVEGFLKGKTEEILAKLIMDVRIFSGTNLATFGLLLLVAGLVPRDRLRPLMLPAGCLLAASALSISLYLFGQNWFFTILHNQYWGFGYSALVGGIFLLLLDVALNEARITGSILDAFWSVISKALSPIC</sequence>
<keyword evidence="1" id="KW-0812">Transmembrane</keyword>
<feature type="transmembrane region" description="Helical" evidence="1">
    <location>
        <begin position="127"/>
        <end position="147"/>
    </location>
</feature>
<feature type="transmembrane region" description="Helical" evidence="1">
    <location>
        <begin position="187"/>
        <end position="208"/>
    </location>
</feature>
<dbReference type="RefSeq" id="WP_379874670.1">
    <property type="nucleotide sequence ID" value="NZ_JBHUIP010000003.1"/>
</dbReference>
<reference evidence="3" key="1">
    <citation type="journal article" date="2019" name="Int. J. Syst. Evol. Microbiol.">
        <title>The Global Catalogue of Microorganisms (GCM) 10K type strain sequencing project: providing services to taxonomists for standard genome sequencing and annotation.</title>
        <authorList>
            <consortium name="The Broad Institute Genomics Platform"/>
            <consortium name="The Broad Institute Genome Sequencing Center for Infectious Disease"/>
            <person name="Wu L."/>
            <person name="Ma J."/>
        </authorList>
    </citation>
    <scope>NUCLEOTIDE SEQUENCE [LARGE SCALE GENOMIC DNA]</scope>
    <source>
        <strain evidence="3">CGMCC 1.19062</strain>
    </source>
</reference>
<keyword evidence="3" id="KW-1185">Reference proteome</keyword>
<dbReference type="Proteomes" id="UP001597295">
    <property type="component" value="Unassembled WGS sequence"/>
</dbReference>
<protein>
    <submittedName>
        <fullName evidence="2">Uncharacterized protein</fullName>
    </submittedName>
</protein>
<keyword evidence="1" id="KW-1133">Transmembrane helix</keyword>
<dbReference type="EMBL" id="JBHUIP010000003">
    <property type="protein sequence ID" value="MFD2261754.1"/>
    <property type="molecule type" value="Genomic_DNA"/>
</dbReference>
<evidence type="ECO:0000313" key="2">
    <source>
        <dbReference type="EMBL" id="MFD2261754.1"/>
    </source>
</evidence>